<accession>A0A6N2K1L6</accession>
<feature type="compositionally biased region" description="Basic and acidic residues" evidence="1">
    <location>
        <begin position="115"/>
        <end position="131"/>
    </location>
</feature>
<organism evidence="2">
    <name type="scientific">Salix viminalis</name>
    <name type="common">Common osier</name>
    <name type="synonym">Basket willow</name>
    <dbReference type="NCBI Taxonomy" id="40686"/>
    <lineage>
        <taxon>Eukaryota</taxon>
        <taxon>Viridiplantae</taxon>
        <taxon>Streptophyta</taxon>
        <taxon>Embryophyta</taxon>
        <taxon>Tracheophyta</taxon>
        <taxon>Spermatophyta</taxon>
        <taxon>Magnoliopsida</taxon>
        <taxon>eudicotyledons</taxon>
        <taxon>Gunneridae</taxon>
        <taxon>Pentapetalae</taxon>
        <taxon>rosids</taxon>
        <taxon>fabids</taxon>
        <taxon>Malpighiales</taxon>
        <taxon>Salicaceae</taxon>
        <taxon>Saliceae</taxon>
        <taxon>Salix</taxon>
    </lineage>
</organism>
<evidence type="ECO:0000313" key="2">
    <source>
        <dbReference type="EMBL" id="VFU21889.1"/>
    </source>
</evidence>
<evidence type="ECO:0000256" key="1">
    <source>
        <dbReference type="SAM" id="MobiDB-lite"/>
    </source>
</evidence>
<proteinExistence type="predicted"/>
<gene>
    <name evidence="2" type="ORF">SVIM_LOCUS17785</name>
</gene>
<dbReference type="EMBL" id="CAADRP010000025">
    <property type="protein sequence ID" value="VFU21889.1"/>
    <property type="molecule type" value="Genomic_DNA"/>
</dbReference>
<reference evidence="2" key="1">
    <citation type="submission" date="2019-03" db="EMBL/GenBank/DDBJ databases">
        <authorList>
            <person name="Mank J."/>
            <person name="Almeida P."/>
        </authorList>
    </citation>
    <scope>NUCLEOTIDE SEQUENCE</scope>
    <source>
        <strain evidence="2">78183</strain>
    </source>
</reference>
<feature type="region of interest" description="Disordered" evidence="1">
    <location>
        <begin position="111"/>
        <end position="131"/>
    </location>
</feature>
<protein>
    <submittedName>
        <fullName evidence="2">Uncharacterized protein</fullName>
    </submittedName>
</protein>
<dbReference type="AlphaFoldDB" id="A0A6N2K1L6"/>
<name>A0A6N2K1L6_SALVM</name>
<sequence length="131" mass="14656">MFPKVIKLTHLLKLVDVIDGRSVRVNYGSVIVDEYIQHKMHTLMSLVKVFVGSPKGKCEGLLVDGKCRNPVACFSKSSEREPMVVGTLTKVTNFLDVSDTKEGCEFRDMPTGYTESDKMMHAEGDTKNELK</sequence>
<dbReference type="PANTHER" id="PTHR37763">
    <property type="entry name" value="EXOSOME COMPLEX EXONUCLEASE"/>
    <property type="match status" value="1"/>
</dbReference>
<dbReference type="PANTHER" id="PTHR37763:SF1">
    <property type="entry name" value="EXOSOME COMPLEX EXONUCLEASE"/>
    <property type="match status" value="1"/>
</dbReference>